<dbReference type="PROSITE" id="PS50994">
    <property type="entry name" value="INTEGRASE"/>
    <property type="match status" value="1"/>
</dbReference>
<accession>X0RZ62</accession>
<feature type="domain" description="Integrase catalytic" evidence="1">
    <location>
        <begin position="1"/>
        <end position="154"/>
    </location>
</feature>
<proteinExistence type="predicted"/>
<dbReference type="InterPro" id="IPR036397">
    <property type="entry name" value="RNaseH_sf"/>
</dbReference>
<dbReference type="InterPro" id="IPR001584">
    <property type="entry name" value="Integrase_cat-core"/>
</dbReference>
<dbReference type="PANTHER" id="PTHR35004">
    <property type="entry name" value="TRANSPOSASE RV3428C-RELATED"/>
    <property type="match status" value="1"/>
</dbReference>
<dbReference type="GO" id="GO:0003676">
    <property type="term" value="F:nucleic acid binding"/>
    <property type="evidence" value="ECO:0007669"/>
    <property type="project" value="InterPro"/>
</dbReference>
<reference evidence="2" key="1">
    <citation type="journal article" date="2014" name="Front. Microbiol.">
        <title>High frequency of phylogenetically diverse reductive dehalogenase-homologous genes in deep subseafloor sedimentary metagenomes.</title>
        <authorList>
            <person name="Kawai M."/>
            <person name="Futagami T."/>
            <person name="Toyoda A."/>
            <person name="Takaki Y."/>
            <person name="Nishi S."/>
            <person name="Hori S."/>
            <person name="Arai W."/>
            <person name="Tsubouchi T."/>
            <person name="Morono Y."/>
            <person name="Uchiyama I."/>
            <person name="Ito T."/>
            <person name="Fujiyama A."/>
            <person name="Inagaki F."/>
            <person name="Takami H."/>
        </authorList>
    </citation>
    <scope>NUCLEOTIDE SEQUENCE</scope>
    <source>
        <strain evidence="2">Expedition CK06-06</strain>
    </source>
</reference>
<dbReference type="EMBL" id="BARS01006459">
    <property type="protein sequence ID" value="GAF68997.1"/>
    <property type="molecule type" value="Genomic_DNA"/>
</dbReference>
<protein>
    <recommendedName>
        <fullName evidence="1">Integrase catalytic domain-containing protein</fullName>
    </recommendedName>
</protein>
<dbReference type="PANTHER" id="PTHR35004:SF7">
    <property type="entry name" value="INTEGRASE PROTEIN"/>
    <property type="match status" value="1"/>
</dbReference>
<evidence type="ECO:0000259" key="1">
    <source>
        <dbReference type="PROSITE" id="PS50994"/>
    </source>
</evidence>
<name>X0RZ62_9ZZZZ</name>
<dbReference type="GO" id="GO:0015074">
    <property type="term" value="P:DNA integration"/>
    <property type="evidence" value="ECO:0007669"/>
    <property type="project" value="InterPro"/>
</dbReference>
<sequence length="254" mass="28717">MAAIDDATGRLLDAFFLPYECSFGYLKLLEHVVNQYGIPASIYQDRHSTLKRNDDNWTLEEQLAGEQDPTQVGGALKSLGITPIFALTPQAKGRVERLFGVLQDRLIAEMGLRNITETAVANMFLAGHFIADYNRRFAIDPEVSQPAWRKVSRNVDIKRIISFRYQAVVGNDNTVRLGGMVIDIPEGPHKRGYAKAKVEVRQLLDGSWRVYYKDKLIAQTDPTPLKEPIRAKPRKKSHIRASSEERWVYMASAA</sequence>
<evidence type="ECO:0000313" key="2">
    <source>
        <dbReference type="EMBL" id="GAF68997.1"/>
    </source>
</evidence>
<dbReference type="SUPFAM" id="SSF53098">
    <property type="entry name" value="Ribonuclease H-like"/>
    <property type="match status" value="1"/>
</dbReference>
<dbReference type="AlphaFoldDB" id="X0RZ62"/>
<dbReference type="Gene3D" id="3.30.420.10">
    <property type="entry name" value="Ribonuclease H-like superfamily/Ribonuclease H"/>
    <property type="match status" value="1"/>
</dbReference>
<dbReference type="InterPro" id="IPR012337">
    <property type="entry name" value="RNaseH-like_sf"/>
</dbReference>
<organism evidence="2">
    <name type="scientific">marine sediment metagenome</name>
    <dbReference type="NCBI Taxonomy" id="412755"/>
    <lineage>
        <taxon>unclassified sequences</taxon>
        <taxon>metagenomes</taxon>
        <taxon>ecological metagenomes</taxon>
    </lineage>
</organism>
<gene>
    <name evidence="2" type="ORF">S01H1_12568</name>
</gene>
<comment type="caution">
    <text evidence="2">The sequence shown here is derived from an EMBL/GenBank/DDBJ whole genome shotgun (WGS) entry which is preliminary data.</text>
</comment>